<dbReference type="GO" id="GO:0008713">
    <property type="term" value="F:ADP-heptose-lipopolysaccharide heptosyltransferase activity"/>
    <property type="evidence" value="ECO:0007669"/>
    <property type="project" value="TreeGrafter"/>
</dbReference>
<dbReference type="SUPFAM" id="SSF53756">
    <property type="entry name" value="UDP-Glycosyltransferase/glycogen phosphorylase"/>
    <property type="match status" value="1"/>
</dbReference>
<dbReference type="EMBL" id="PGTO01000002">
    <property type="protein sequence ID" value="RAU23471.1"/>
    <property type="molecule type" value="Genomic_DNA"/>
</dbReference>
<dbReference type="Proteomes" id="UP000251075">
    <property type="component" value="Unassembled WGS sequence"/>
</dbReference>
<dbReference type="PANTHER" id="PTHR30160">
    <property type="entry name" value="TETRAACYLDISACCHARIDE 4'-KINASE-RELATED"/>
    <property type="match status" value="1"/>
</dbReference>
<gene>
    <name evidence="3" type="ORF">CU669_02710</name>
</gene>
<reference evidence="3 4" key="1">
    <citation type="submission" date="2017-11" db="EMBL/GenBank/DDBJ databases">
        <title>Draft genome sequence of magnetotactic bacterium Magnetospirillum kuznetsovii LBB-42.</title>
        <authorList>
            <person name="Grouzdev D.S."/>
            <person name="Rysina M.S."/>
            <person name="Baslerov R.V."/>
            <person name="Koziaeva V."/>
        </authorList>
    </citation>
    <scope>NUCLEOTIDE SEQUENCE [LARGE SCALE GENOMIC DNA]</scope>
    <source>
        <strain evidence="3 4">LBB-42</strain>
    </source>
</reference>
<dbReference type="InterPro" id="IPR051199">
    <property type="entry name" value="LPS_LOS_Heptosyltrfase"/>
</dbReference>
<dbReference type="InterPro" id="IPR002201">
    <property type="entry name" value="Glyco_trans_9"/>
</dbReference>
<dbReference type="Pfam" id="PF01075">
    <property type="entry name" value="Glyco_transf_9"/>
    <property type="match status" value="1"/>
</dbReference>
<evidence type="ECO:0000313" key="4">
    <source>
        <dbReference type="Proteomes" id="UP000251075"/>
    </source>
</evidence>
<dbReference type="GO" id="GO:0005829">
    <property type="term" value="C:cytosol"/>
    <property type="evidence" value="ECO:0007669"/>
    <property type="project" value="TreeGrafter"/>
</dbReference>
<evidence type="ECO:0000256" key="2">
    <source>
        <dbReference type="ARBA" id="ARBA00022679"/>
    </source>
</evidence>
<dbReference type="CDD" id="cd03789">
    <property type="entry name" value="GT9_LPS_heptosyltransferase"/>
    <property type="match status" value="1"/>
</dbReference>
<sequence>MRQIDYWVGVPLCAVVSLCHRLWRLFSPEKPGNGRDILFIELSEMGSTVIADSAFRRAQTLFPDARLYFLIFAKNRPSLDIIGTIRPENTLTIRADNLVTLVVDTVRAIIAMRRLDLFAAIDMEMFSRFTALLTFFSGARNRVGFHRFHCEGLYRGELLTHRVLFNPHHHVAKSFLALVHCLTEPAGTIPHTKIAFSDEEIRLAPLSPSTASVDTFRARLAAAFPALAKASKWVLLNPNASELMPLRRWPVERYTELARRLLEDPDLAILISGVRSEHDEAKRLCAAAGSDRVANLAGFTGMDDLVPLYTLCSLMVTNDSGPAHFAAPTGLKTIVLFGPETPALYGALNPNAQFITAGLACSPCVSAFNHRKSACTEARCMTAISVDTVTERVRAMLAQP</sequence>
<keyword evidence="1" id="KW-0328">Glycosyltransferase</keyword>
<protein>
    <submittedName>
        <fullName evidence="3">Glycosyltransferase family 9 protein</fullName>
    </submittedName>
</protein>
<keyword evidence="2 3" id="KW-0808">Transferase</keyword>
<evidence type="ECO:0000313" key="3">
    <source>
        <dbReference type="EMBL" id="RAU23471.1"/>
    </source>
</evidence>
<dbReference type="AlphaFoldDB" id="A0A364P2C8"/>
<keyword evidence="4" id="KW-1185">Reference proteome</keyword>
<name>A0A364P2C8_9PROT</name>
<organism evidence="3 4">
    <name type="scientific">Paramagnetospirillum kuznetsovii</name>
    <dbReference type="NCBI Taxonomy" id="2053833"/>
    <lineage>
        <taxon>Bacteria</taxon>
        <taxon>Pseudomonadati</taxon>
        <taxon>Pseudomonadota</taxon>
        <taxon>Alphaproteobacteria</taxon>
        <taxon>Rhodospirillales</taxon>
        <taxon>Magnetospirillaceae</taxon>
        <taxon>Paramagnetospirillum</taxon>
    </lineage>
</organism>
<dbReference type="PANTHER" id="PTHR30160:SF1">
    <property type="entry name" value="LIPOPOLYSACCHARIDE 1,2-N-ACETYLGLUCOSAMINETRANSFERASE-RELATED"/>
    <property type="match status" value="1"/>
</dbReference>
<dbReference type="OrthoDB" id="9797795at2"/>
<dbReference type="Gene3D" id="3.40.50.2000">
    <property type="entry name" value="Glycogen Phosphorylase B"/>
    <property type="match status" value="2"/>
</dbReference>
<evidence type="ECO:0000256" key="1">
    <source>
        <dbReference type="ARBA" id="ARBA00022676"/>
    </source>
</evidence>
<dbReference type="GO" id="GO:0009244">
    <property type="term" value="P:lipopolysaccharide core region biosynthetic process"/>
    <property type="evidence" value="ECO:0007669"/>
    <property type="project" value="TreeGrafter"/>
</dbReference>
<proteinExistence type="predicted"/>
<comment type="caution">
    <text evidence="3">The sequence shown here is derived from an EMBL/GenBank/DDBJ whole genome shotgun (WGS) entry which is preliminary data.</text>
</comment>
<accession>A0A364P2C8</accession>